<dbReference type="InterPro" id="IPR011928">
    <property type="entry name" value="Phage_phiJL001_Gp84"/>
</dbReference>
<keyword evidence="3" id="KW-1185">Reference proteome</keyword>
<name>A0ABY8FV03_9SPHN</name>
<dbReference type="InterPro" id="IPR018964">
    <property type="entry name" value="Phage_phiJL001_Gp84_C"/>
</dbReference>
<dbReference type="Pfam" id="PF09356">
    <property type="entry name" value="Phage_BR0599"/>
    <property type="match status" value="1"/>
</dbReference>
<dbReference type="NCBIfam" id="TIGR02218">
    <property type="entry name" value="phg_TIGR02218"/>
    <property type="match status" value="1"/>
</dbReference>
<evidence type="ECO:0000313" key="3">
    <source>
        <dbReference type="Proteomes" id="UP001215827"/>
    </source>
</evidence>
<dbReference type="Pfam" id="PF09931">
    <property type="entry name" value="Phage_phiJL001_Gp84_N"/>
    <property type="match status" value="1"/>
</dbReference>
<organism evidence="2 3">
    <name type="scientific">Altererythrobacter arenosus</name>
    <dbReference type="NCBI Taxonomy" id="3032592"/>
    <lineage>
        <taxon>Bacteria</taxon>
        <taxon>Pseudomonadati</taxon>
        <taxon>Pseudomonadota</taxon>
        <taxon>Alphaproteobacteria</taxon>
        <taxon>Sphingomonadales</taxon>
        <taxon>Erythrobacteraceae</taxon>
        <taxon>Altererythrobacter</taxon>
    </lineage>
</organism>
<sequence length="272" mass="29189">MMPVFFATELEGVATYWRIFRRDGIGLGFTSHDQALFFGGVMHHAAPGMVPSAIRKTANLTSDSAEVSGALSHDAVREADLDAGLYDGAHIEIGAVDWESLESTSLYSGTVGQIERGKHGFTVELQSAKSALERDLVPRTSPVCRADFCGKGCSLSSQRFLSRKAVEAVDYEANSVSFAGLTGAEYIDGIVRFLGGPQVGVAFSVVHSEGSQLFLDRPLAPGLLGGTMAVLRQGCDHTLATCHYRFGNALNFRGEPFLPGNDLLARYPSPRQ</sequence>
<evidence type="ECO:0000313" key="2">
    <source>
        <dbReference type="EMBL" id="WFL78834.1"/>
    </source>
</evidence>
<proteinExistence type="predicted"/>
<dbReference type="Proteomes" id="UP001215827">
    <property type="component" value="Chromosome"/>
</dbReference>
<accession>A0ABY8FV03</accession>
<gene>
    <name evidence="2" type="ORF">P7228_07160</name>
</gene>
<reference evidence="2 3" key="1">
    <citation type="submission" date="2023-03" db="EMBL/GenBank/DDBJ databases">
        <title>Altererythrobacter sp. CAU 1644 isolated from sand.</title>
        <authorList>
            <person name="Kim W."/>
        </authorList>
    </citation>
    <scope>NUCLEOTIDE SEQUENCE [LARGE SCALE GENOMIC DNA]</scope>
    <source>
        <strain evidence="2 3">CAU 1644</strain>
    </source>
</reference>
<evidence type="ECO:0000259" key="1">
    <source>
        <dbReference type="Pfam" id="PF09356"/>
    </source>
</evidence>
<feature type="domain" description="Bacteriophage phiJL001 Gp84 C-terminal" evidence="1">
    <location>
        <begin position="186"/>
        <end position="262"/>
    </location>
</feature>
<dbReference type="EMBL" id="CP121106">
    <property type="protein sequence ID" value="WFL78834.1"/>
    <property type="molecule type" value="Genomic_DNA"/>
</dbReference>
<protein>
    <submittedName>
        <fullName evidence="2">DUF2163 domain-containing protein</fullName>
    </submittedName>
</protein>